<sequence length="168" mass="18223">MASIRAHRESNTLIIMKNSSYARPITHRVNLIMGINARCMERVAIDGNLELGKNAQVTGNVRARDVILGPGSIIYGDLFVDGDLKALDNARVMGHVKVAGAAFIRPGARFGSLDAGGLIEIQGKPPSKHIKGKIVITEDAVEENKGIKANPKKDKKPKGKGLFWFIKK</sequence>
<dbReference type="GeneID" id="11970130"/>
<accession>H8I918</accession>
<dbReference type="HOGENOM" id="CLU_1582894_0_0_2"/>
<evidence type="ECO:0008006" key="3">
    <source>
        <dbReference type="Google" id="ProtNLM"/>
    </source>
</evidence>
<dbReference type="eggNOG" id="arCOG04381">
    <property type="taxonomic scope" value="Archaea"/>
</dbReference>
<dbReference type="KEGG" id="mez:Mtc_0250"/>
<proteinExistence type="predicted"/>
<dbReference type="Proteomes" id="UP000005233">
    <property type="component" value="Chromosome"/>
</dbReference>
<reference evidence="1 2" key="1">
    <citation type="journal article" date="2012" name="J. Bacteriol.">
        <title>Complete genome sequence of a thermophilic methanogen, Methanocella conradii HZ254, isolated from Chinese rice field soil.</title>
        <authorList>
            <person name="Lu Z."/>
            <person name="Lu Y."/>
        </authorList>
    </citation>
    <scope>NUCLEOTIDE SEQUENCE [LARGE SCALE GENOMIC DNA]</scope>
    <source>
        <strain evidence="2">DSM 24694 / JCM 17849 / CGMCC 1.5162 / HZ254</strain>
    </source>
</reference>
<dbReference type="OrthoDB" id="147548at2157"/>
<dbReference type="SUPFAM" id="SSF51161">
    <property type="entry name" value="Trimeric LpxA-like enzymes"/>
    <property type="match status" value="1"/>
</dbReference>
<dbReference type="RefSeq" id="WP_014404860.1">
    <property type="nucleotide sequence ID" value="NC_017034.1"/>
</dbReference>
<dbReference type="InterPro" id="IPR011004">
    <property type="entry name" value="Trimer_LpxA-like_sf"/>
</dbReference>
<dbReference type="Gene3D" id="2.160.10.10">
    <property type="entry name" value="Hexapeptide repeat proteins"/>
    <property type="match status" value="1"/>
</dbReference>
<dbReference type="EMBL" id="CP003243">
    <property type="protein sequence ID" value="AFC99021.1"/>
    <property type="molecule type" value="Genomic_DNA"/>
</dbReference>
<organism evidence="1 2">
    <name type="scientific">Methanocella conradii (strain DSM 24694 / JCM 17849 / CGMCC 1.5162 / HZ254)</name>
    <dbReference type="NCBI Taxonomy" id="1041930"/>
    <lineage>
        <taxon>Archaea</taxon>
        <taxon>Methanobacteriati</taxon>
        <taxon>Methanobacteriota</taxon>
        <taxon>Stenosarchaea group</taxon>
        <taxon>Methanomicrobia</taxon>
        <taxon>Methanocellales</taxon>
        <taxon>Methanocellaceae</taxon>
        <taxon>Methanocella</taxon>
    </lineage>
</organism>
<evidence type="ECO:0000313" key="1">
    <source>
        <dbReference type="EMBL" id="AFC99021.1"/>
    </source>
</evidence>
<gene>
    <name evidence="1" type="ordered locus">Mtc_0250</name>
</gene>
<dbReference type="AlphaFoldDB" id="H8I918"/>
<protein>
    <recommendedName>
        <fullName evidence="3">Integral membrane protein CcmA involved in cell shape determination</fullName>
    </recommendedName>
</protein>
<evidence type="ECO:0000313" key="2">
    <source>
        <dbReference type="Proteomes" id="UP000005233"/>
    </source>
</evidence>
<name>H8I918_METCZ</name>
<keyword evidence="2" id="KW-1185">Reference proteome</keyword>